<accession>A0A2T0A287</accession>
<dbReference type="AlphaFoldDB" id="A0A2T0A287"/>
<comment type="caution">
    <text evidence="1">The sequence shown here is derived from an EMBL/GenBank/DDBJ whole genome shotgun (WGS) entry which is preliminary data.</text>
</comment>
<name>A0A2T0A287_RHOTO</name>
<proteinExistence type="predicted"/>
<sequence>MRTGTPRRLLLQPVRSPLALLGLTWDSHTLVMTVQGRFGRRFTDPSGSDNQHGRLGSFEWLAAPCRPSKTSFRKTAQRRQCSSVRALEAGNVDGPGRSQYSVPTWTGCFGGWLWAGKSCCDTRLSAAPDLLTLTLHGDTSESETPIHRQRFLLSRSRLASHRLPLAAGLRSSPLSARQQIFRQQLAL</sequence>
<dbReference type="EMBL" id="LCTV02000010">
    <property type="protein sequence ID" value="PRQ72127.1"/>
    <property type="molecule type" value="Genomic_DNA"/>
</dbReference>
<evidence type="ECO:0000313" key="2">
    <source>
        <dbReference type="Proteomes" id="UP000239560"/>
    </source>
</evidence>
<protein>
    <submittedName>
        <fullName evidence="1">Uncharacterized protein</fullName>
    </submittedName>
</protein>
<gene>
    <name evidence="1" type="ORF">AAT19DRAFT_9466</name>
</gene>
<evidence type="ECO:0000313" key="1">
    <source>
        <dbReference type="EMBL" id="PRQ72127.1"/>
    </source>
</evidence>
<organism evidence="1 2">
    <name type="scientific">Rhodotorula toruloides</name>
    <name type="common">Yeast</name>
    <name type="synonym">Rhodosporidium toruloides</name>
    <dbReference type="NCBI Taxonomy" id="5286"/>
    <lineage>
        <taxon>Eukaryota</taxon>
        <taxon>Fungi</taxon>
        <taxon>Dikarya</taxon>
        <taxon>Basidiomycota</taxon>
        <taxon>Pucciniomycotina</taxon>
        <taxon>Microbotryomycetes</taxon>
        <taxon>Sporidiobolales</taxon>
        <taxon>Sporidiobolaceae</taxon>
        <taxon>Rhodotorula</taxon>
    </lineage>
</organism>
<reference evidence="1 2" key="1">
    <citation type="journal article" date="2018" name="Elife">
        <title>Functional genomics of lipid metabolism in the oleaginous yeast Rhodosporidium toruloides.</title>
        <authorList>
            <person name="Coradetti S.T."/>
            <person name="Pinel D."/>
            <person name="Geiselman G."/>
            <person name="Ito M."/>
            <person name="Mondo S."/>
            <person name="Reilly M.C."/>
            <person name="Cheng Y.F."/>
            <person name="Bauer S."/>
            <person name="Grigoriev I."/>
            <person name="Gladden J.M."/>
            <person name="Simmons B.A."/>
            <person name="Brem R."/>
            <person name="Arkin A.P."/>
            <person name="Skerker J.M."/>
        </authorList>
    </citation>
    <scope>NUCLEOTIDE SEQUENCE [LARGE SCALE GENOMIC DNA]</scope>
    <source>
        <strain evidence="1 2">NBRC 0880</strain>
    </source>
</reference>
<dbReference type="Proteomes" id="UP000239560">
    <property type="component" value="Unassembled WGS sequence"/>
</dbReference>